<reference evidence="1" key="1">
    <citation type="submission" date="2020-05" db="EMBL/GenBank/DDBJ databases">
        <title>Large-scale comparative analyses of tick genomes elucidate their genetic diversity and vector capacities.</title>
        <authorList>
            <person name="Jia N."/>
            <person name="Wang J."/>
            <person name="Shi W."/>
            <person name="Du L."/>
            <person name="Sun Y."/>
            <person name="Zhan W."/>
            <person name="Jiang J."/>
            <person name="Wang Q."/>
            <person name="Zhang B."/>
            <person name="Ji P."/>
            <person name="Sakyi L.B."/>
            <person name="Cui X."/>
            <person name="Yuan T."/>
            <person name="Jiang B."/>
            <person name="Yang W."/>
            <person name="Lam T.T.-Y."/>
            <person name="Chang Q."/>
            <person name="Ding S."/>
            <person name="Wang X."/>
            <person name="Zhu J."/>
            <person name="Ruan X."/>
            <person name="Zhao L."/>
            <person name="Wei J."/>
            <person name="Que T."/>
            <person name="Du C."/>
            <person name="Cheng J."/>
            <person name="Dai P."/>
            <person name="Han X."/>
            <person name="Huang E."/>
            <person name="Gao Y."/>
            <person name="Liu J."/>
            <person name="Shao H."/>
            <person name="Ye R."/>
            <person name="Li L."/>
            <person name="Wei W."/>
            <person name="Wang X."/>
            <person name="Wang C."/>
            <person name="Yang T."/>
            <person name="Huo Q."/>
            <person name="Li W."/>
            <person name="Guo W."/>
            <person name="Chen H."/>
            <person name="Zhou L."/>
            <person name="Ni X."/>
            <person name="Tian J."/>
            <person name="Zhou Y."/>
            <person name="Sheng Y."/>
            <person name="Liu T."/>
            <person name="Pan Y."/>
            <person name="Xia L."/>
            <person name="Li J."/>
            <person name="Zhao F."/>
            <person name="Cao W."/>
        </authorList>
    </citation>
    <scope>NUCLEOTIDE SEQUENCE</scope>
    <source>
        <strain evidence="1">Hyas-2018</strain>
    </source>
</reference>
<organism evidence="1 2">
    <name type="scientific">Hyalomma asiaticum</name>
    <name type="common">Tick</name>
    <dbReference type="NCBI Taxonomy" id="266040"/>
    <lineage>
        <taxon>Eukaryota</taxon>
        <taxon>Metazoa</taxon>
        <taxon>Ecdysozoa</taxon>
        <taxon>Arthropoda</taxon>
        <taxon>Chelicerata</taxon>
        <taxon>Arachnida</taxon>
        <taxon>Acari</taxon>
        <taxon>Parasitiformes</taxon>
        <taxon>Ixodida</taxon>
        <taxon>Ixodoidea</taxon>
        <taxon>Ixodidae</taxon>
        <taxon>Hyalomminae</taxon>
        <taxon>Hyalomma</taxon>
    </lineage>
</organism>
<accession>A0ACB7TPE1</accession>
<proteinExistence type="predicted"/>
<evidence type="ECO:0000313" key="2">
    <source>
        <dbReference type="Proteomes" id="UP000821845"/>
    </source>
</evidence>
<dbReference type="Proteomes" id="UP000821845">
    <property type="component" value="Chromosome 1"/>
</dbReference>
<dbReference type="EMBL" id="CM023481">
    <property type="protein sequence ID" value="KAH6948790.1"/>
    <property type="molecule type" value="Genomic_DNA"/>
</dbReference>
<protein>
    <submittedName>
        <fullName evidence="1">Uncharacterized protein</fullName>
    </submittedName>
</protein>
<sequence length="234" mass="25246">MKSTNQPPQQAPIMPSRDGVQPSLVAPGCSMDPMAKTVPAAGLQGDAVYAPLLNGLDAVRAMTSVHSANVTRAVSSGDSTDSIAEFKRSFTHLSHRLHCLASLSYGQEKWLIATNQLRDAAKAWEKYESMRQQSWVEWSTKLVAASGRPPPTVVIMLPCTRLGMHTYPLTQLHSPPTERAWEGTAAPTPAGRLGAPLTASTEQLVRVAVDARATRICCIYRIVPLALPAPWGLL</sequence>
<comment type="caution">
    <text evidence="1">The sequence shown here is derived from an EMBL/GenBank/DDBJ whole genome shotgun (WGS) entry which is preliminary data.</text>
</comment>
<keyword evidence="2" id="KW-1185">Reference proteome</keyword>
<evidence type="ECO:0000313" key="1">
    <source>
        <dbReference type="EMBL" id="KAH6948790.1"/>
    </source>
</evidence>
<name>A0ACB7TPE1_HYAAI</name>
<gene>
    <name evidence="1" type="ORF">HPB50_026368</name>
</gene>